<evidence type="ECO:0000313" key="2">
    <source>
        <dbReference type="Proteomes" id="UP000189545"/>
    </source>
</evidence>
<name>A0A1S6HUS3_9GAMM</name>
<protein>
    <submittedName>
        <fullName evidence="1">Uncharacterized protein</fullName>
    </submittedName>
</protein>
<keyword evidence="2" id="KW-1185">Reference proteome</keyword>
<sequence>MMNINNFLSFTVLIATITACSPQTPEWVLYGNINGLNRQEWSGATNEQQLGTAAYWLLSFERKGWLDDPRLIKNDNFKPTAATLRNCINDYLSFSDEETNAIVDKCVQINRWSHLSK</sequence>
<reference evidence="1 2" key="1">
    <citation type="submission" date="2016-03" db="EMBL/GenBank/DDBJ databases">
        <title>Complete genome sequence of Shewanella psychrophila WP2, a deep sea bacterium isolated from west Pacific sediment.</title>
        <authorList>
            <person name="Xu G."/>
            <person name="Jian H."/>
        </authorList>
    </citation>
    <scope>NUCLEOTIDE SEQUENCE [LARGE SCALE GENOMIC DNA]</scope>
    <source>
        <strain evidence="1 2">WP2</strain>
    </source>
</reference>
<dbReference type="RefSeq" id="WP_149027321.1">
    <property type="nucleotide sequence ID" value="NZ_CP014782.1"/>
</dbReference>
<evidence type="ECO:0000313" key="1">
    <source>
        <dbReference type="EMBL" id="AQS39305.1"/>
    </source>
</evidence>
<dbReference type="Proteomes" id="UP000189545">
    <property type="component" value="Chromosome"/>
</dbReference>
<dbReference type="OrthoDB" id="9977588at2"/>
<dbReference type="AlphaFoldDB" id="A0A1S6HUS3"/>
<organism evidence="1 2">
    <name type="scientific">Shewanella psychrophila</name>
    <dbReference type="NCBI Taxonomy" id="225848"/>
    <lineage>
        <taxon>Bacteria</taxon>
        <taxon>Pseudomonadati</taxon>
        <taxon>Pseudomonadota</taxon>
        <taxon>Gammaproteobacteria</taxon>
        <taxon>Alteromonadales</taxon>
        <taxon>Shewanellaceae</taxon>
        <taxon>Shewanella</taxon>
    </lineage>
</organism>
<dbReference type="KEGG" id="spsw:Sps_04199"/>
<gene>
    <name evidence="1" type="ORF">Sps_04199</name>
</gene>
<dbReference type="EMBL" id="CP014782">
    <property type="protein sequence ID" value="AQS39305.1"/>
    <property type="molecule type" value="Genomic_DNA"/>
</dbReference>
<accession>A0A1S6HUS3</accession>
<proteinExistence type="predicted"/>